<evidence type="ECO:0000313" key="2">
    <source>
        <dbReference type="Proteomes" id="UP000305524"/>
    </source>
</evidence>
<proteinExistence type="predicted"/>
<dbReference type="GO" id="GO:0003677">
    <property type="term" value="F:DNA binding"/>
    <property type="evidence" value="ECO:0007669"/>
    <property type="project" value="UniProtKB-KW"/>
</dbReference>
<name>A0A4V5TSD5_BACMY</name>
<dbReference type="EMBL" id="SZOD01000182">
    <property type="protein sequence ID" value="TKI85603.1"/>
    <property type="molecule type" value="Genomic_DNA"/>
</dbReference>
<dbReference type="AlphaFoldDB" id="A0A4V5TSD5"/>
<evidence type="ECO:0000313" key="1">
    <source>
        <dbReference type="EMBL" id="TKI85603.1"/>
    </source>
</evidence>
<accession>A0A4V5TSD5</accession>
<dbReference type="Proteomes" id="UP000305524">
    <property type="component" value="Unassembled WGS sequence"/>
</dbReference>
<sequence length="27" mass="3093">ATKVTNKFLIKEEDAKGLLENKNKMDN</sequence>
<keyword evidence="1" id="KW-0238">DNA-binding</keyword>
<reference evidence="1 2" key="1">
    <citation type="journal article" date="2019" name="Environ. Microbiol.">
        <title>An active ?-lactamase is a part of an orchestrated cell wall stress resistance network of Bacillus subtilis and related rhizosphere species.</title>
        <authorList>
            <person name="Bucher T."/>
            <person name="Keren-Paz A."/>
            <person name="Hausser J."/>
            <person name="Olender T."/>
            <person name="Cytryn E."/>
            <person name="Kolodkin-Gal I."/>
        </authorList>
    </citation>
    <scope>NUCLEOTIDE SEQUENCE [LARGE SCALE GENOMIC DNA]</scope>
    <source>
        <strain evidence="1 2">I186</strain>
    </source>
</reference>
<feature type="non-terminal residue" evidence="1">
    <location>
        <position position="1"/>
    </location>
</feature>
<organism evidence="1 2">
    <name type="scientific">Bacillus mycoides</name>
    <dbReference type="NCBI Taxonomy" id="1405"/>
    <lineage>
        <taxon>Bacteria</taxon>
        <taxon>Bacillati</taxon>
        <taxon>Bacillota</taxon>
        <taxon>Bacilli</taxon>
        <taxon>Bacillales</taxon>
        <taxon>Bacillaceae</taxon>
        <taxon>Bacillus</taxon>
        <taxon>Bacillus cereus group</taxon>
    </lineage>
</organism>
<protein>
    <submittedName>
        <fullName evidence="1">DNA-binding protein</fullName>
    </submittedName>
</protein>
<gene>
    <name evidence="1" type="ORF">FC701_09420</name>
</gene>
<comment type="caution">
    <text evidence="1">The sequence shown here is derived from an EMBL/GenBank/DDBJ whole genome shotgun (WGS) entry which is preliminary data.</text>
</comment>